<gene>
    <name evidence="3" type="ORF">GB928_007240</name>
</gene>
<dbReference type="InterPro" id="IPR002933">
    <property type="entry name" value="Peptidase_M20"/>
</dbReference>
<dbReference type="InterPro" id="IPR036264">
    <property type="entry name" value="Bact_exopeptidase_dim_dom"/>
</dbReference>
<dbReference type="Proteomes" id="UP001177080">
    <property type="component" value="Unassembled WGS sequence"/>
</dbReference>
<sequence length="386" mass="41527">MKTLNLETILPELVDIRHCLHRIPEIGLSETKTSAFIGEKLRSWGYEVHAGIATTGLVASLQRGDPDNAVGFRADFDALPMTEDTGLPYSSEHPGIMHACGHDGHTTMLLGAAWALSQDVSFKGTVHFIFQPAEENLGGAGLMIRDGLFERFPCRRIYALHNLPGLKAGVFATRAGAIAASIDVVTITIKGKGGHGALPETTIDPVVVGASIVVALQTLVARNVSPHQAAVVTVGSFHAGSAANIIPETSVLEVSMRAMDPTVRSELQKRVEEVAILQAKSFNAEVRFQWEVGYPATLNHKLEAEIAAKSIIKHFGEDAFVDLTNPMMFSEDFAFMLEAVPGAYILLGNGDSSGLHSTTYEFNDEILASGVAFFCNLARDLCSVRE</sequence>
<dbReference type="PIRSF" id="PIRSF005962">
    <property type="entry name" value="Pept_M20D_amidohydro"/>
    <property type="match status" value="1"/>
</dbReference>
<evidence type="ECO:0000259" key="2">
    <source>
        <dbReference type="Pfam" id="PF07687"/>
    </source>
</evidence>
<dbReference type="InterPro" id="IPR011650">
    <property type="entry name" value="Peptidase_M20_dimer"/>
</dbReference>
<dbReference type="SUPFAM" id="SSF55031">
    <property type="entry name" value="Bacterial exopeptidase dimerisation domain"/>
    <property type="match status" value="1"/>
</dbReference>
<dbReference type="Pfam" id="PF07687">
    <property type="entry name" value="M20_dimer"/>
    <property type="match status" value="1"/>
</dbReference>
<comment type="caution">
    <text evidence="3">The sequence shown here is derived from an EMBL/GenBank/DDBJ whole genome shotgun (WGS) entry which is preliminary data.</text>
</comment>
<dbReference type="PANTHER" id="PTHR11014:SF63">
    <property type="entry name" value="METALLOPEPTIDASE, PUTATIVE (AFU_ORTHOLOGUE AFUA_6G09600)-RELATED"/>
    <property type="match status" value="1"/>
</dbReference>
<dbReference type="Gene3D" id="3.40.630.10">
    <property type="entry name" value="Zn peptidases"/>
    <property type="match status" value="1"/>
</dbReference>
<evidence type="ECO:0000256" key="1">
    <source>
        <dbReference type="ARBA" id="ARBA00022801"/>
    </source>
</evidence>
<dbReference type="Pfam" id="PF01546">
    <property type="entry name" value="Peptidase_M20"/>
    <property type="match status" value="1"/>
</dbReference>
<dbReference type="InterPro" id="IPR017439">
    <property type="entry name" value="Amidohydrolase"/>
</dbReference>
<evidence type="ECO:0000313" key="4">
    <source>
        <dbReference type="Proteomes" id="UP001177080"/>
    </source>
</evidence>
<dbReference type="NCBIfam" id="TIGR01891">
    <property type="entry name" value="amidohydrolases"/>
    <property type="match status" value="1"/>
</dbReference>
<dbReference type="EMBL" id="WHSC02000002">
    <property type="protein sequence ID" value="MDO6120973.1"/>
    <property type="molecule type" value="Genomic_DNA"/>
</dbReference>
<accession>A0ABT8XB57</accession>
<dbReference type="RefSeq" id="WP_244761598.1">
    <property type="nucleotide sequence ID" value="NZ_JALJCJ010000004.1"/>
</dbReference>
<protein>
    <submittedName>
        <fullName evidence="3">M20 family metallopeptidase</fullName>
    </submittedName>
</protein>
<proteinExistence type="predicted"/>
<keyword evidence="1" id="KW-0378">Hydrolase</keyword>
<evidence type="ECO:0000313" key="3">
    <source>
        <dbReference type="EMBL" id="MDO6120973.1"/>
    </source>
</evidence>
<dbReference type="PANTHER" id="PTHR11014">
    <property type="entry name" value="PEPTIDASE M20 FAMILY MEMBER"/>
    <property type="match status" value="1"/>
</dbReference>
<dbReference type="SUPFAM" id="SSF53187">
    <property type="entry name" value="Zn-dependent exopeptidases"/>
    <property type="match status" value="1"/>
</dbReference>
<name>A0ABT8XB57_9HYPH</name>
<dbReference type="CDD" id="cd05666">
    <property type="entry name" value="M20_Acy1-like"/>
    <property type="match status" value="1"/>
</dbReference>
<keyword evidence="4" id="KW-1185">Reference proteome</keyword>
<feature type="domain" description="Peptidase M20 dimerisation" evidence="2">
    <location>
        <begin position="185"/>
        <end position="275"/>
    </location>
</feature>
<organism evidence="3 4">
    <name type="scientific">Shinella curvata</name>
    <dbReference type="NCBI Taxonomy" id="1817964"/>
    <lineage>
        <taxon>Bacteria</taxon>
        <taxon>Pseudomonadati</taxon>
        <taxon>Pseudomonadota</taxon>
        <taxon>Alphaproteobacteria</taxon>
        <taxon>Hyphomicrobiales</taxon>
        <taxon>Rhizobiaceae</taxon>
        <taxon>Shinella</taxon>
    </lineage>
</organism>
<dbReference type="Gene3D" id="3.30.70.360">
    <property type="match status" value="1"/>
</dbReference>
<reference evidence="3" key="1">
    <citation type="submission" date="2022-04" db="EMBL/GenBank/DDBJ databases">
        <title>Shinella lacus sp. nov., a novel member of the genus Shinella from water.</title>
        <authorList>
            <person name="Deng Y."/>
        </authorList>
    </citation>
    <scope>NUCLEOTIDE SEQUENCE</scope>
    <source>
        <strain evidence="3">JCM 31239</strain>
    </source>
</reference>